<protein>
    <submittedName>
        <fullName evidence="1">Uncharacterized protein</fullName>
    </submittedName>
</protein>
<dbReference type="OrthoDB" id="299301at2157"/>
<evidence type="ECO:0000313" key="2">
    <source>
        <dbReference type="Proteomes" id="UP000451471"/>
    </source>
</evidence>
<dbReference type="Proteomes" id="UP000451471">
    <property type="component" value="Unassembled WGS sequence"/>
</dbReference>
<keyword evidence="2" id="KW-1185">Reference proteome</keyword>
<proteinExistence type="predicted"/>
<organism evidence="1 2">
    <name type="scientific">Halomarina oriensis</name>
    <dbReference type="NCBI Taxonomy" id="671145"/>
    <lineage>
        <taxon>Archaea</taxon>
        <taxon>Methanobacteriati</taxon>
        <taxon>Methanobacteriota</taxon>
        <taxon>Stenosarchaea group</taxon>
        <taxon>Halobacteria</taxon>
        <taxon>Halobacteriales</taxon>
        <taxon>Natronomonadaceae</taxon>
        <taxon>Halomarina</taxon>
    </lineage>
</organism>
<dbReference type="AlphaFoldDB" id="A0A6B0GL03"/>
<evidence type="ECO:0000313" key="1">
    <source>
        <dbReference type="EMBL" id="MWG35606.1"/>
    </source>
</evidence>
<name>A0A6B0GL03_9EURY</name>
<comment type="caution">
    <text evidence="1">The sequence shown here is derived from an EMBL/GenBank/DDBJ whole genome shotgun (WGS) entry which is preliminary data.</text>
</comment>
<accession>A0A6B0GL03</accession>
<gene>
    <name evidence="1" type="ORF">GQS65_14115</name>
</gene>
<dbReference type="RefSeq" id="WP_158205267.1">
    <property type="nucleotide sequence ID" value="NZ_WSZK01000023.1"/>
</dbReference>
<dbReference type="EMBL" id="WSZK01000023">
    <property type="protein sequence ID" value="MWG35606.1"/>
    <property type="molecule type" value="Genomic_DNA"/>
</dbReference>
<sequence length="186" mass="20585">MTDLRRAVLDEAGSRSKYLTATEFLALVERGHPTDRPGVARETYDAYVTQLSEETPTVDAEGLRTNLDDATTDGDEWAGDETVYPVDDDRISLYPASWHDRLGGESDPRTYLRLFSETNAFEQGVPESTLLDAMVTVGGTDRETAKGNLEALREDGEVVEDADQHPDANVYLAEEREDLAEGKDVQ</sequence>
<reference evidence="1 2" key="1">
    <citation type="submission" date="2019-12" db="EMBL/GenBank/DDBJ databases">
        <title>Halocatena pleomorpha gen. nov. sp. nov., an extremely halophilic archaeon of family Halobacteriaceae isolated from saltpan soil.</title>
        <authorList>
            <person name="Pal Y."/>
            <person name="Verma A."/>
            <person name="Krishnamurthi S."/>
            <person name="Kumar P."/>
        </authorList>
    </citation>
    <scope>NUCLEOTIDE SEQUENCE [LARGE SCALE GENOMIC DNA]</scope>
    <source>
        <strain evidence="1 2">JCM 16495</strain>
    </source>
</reference>